<dbReference type="Pfam" id="PF11855">
    <property type="entry name" value="DUF3375"/>
    <property type="match status" value="1"/>
</dbReference>
<evidence type="ECO:0000313" key="2">
    <source>
        <dbReference type="EMBL" id="MDQ0288885.1"/>
    </source>
</evidence>
<gene>
    <name evidence="2" type="ORF">J3R75_000992</name>
</gene>
<dbReference type="InterPro" id="IPR021804">
    <property type="entry name" value="DUF3375"/>
</dbReference>
<dbReference type="Proteomes" id="UP001238163">
    <property type="component" value="Unassembled WGS sequence"/>
</dbReference>
<dbReference type="EMBL" id="JAUSVL010000001">
    <property type="protein sequence ID" value="MDQ0288885.1"/>
    <property type="molecule type" value="Genomic_DNA"/>
</dbReference>
<keyword evidence="2" id="KW-0966">Cell projection</keyword>
<dbReference type="AlphaFoldDB" id="A0AAE3VEK1"/>
<feature type="coiled-coil region" evidence="1">
    <location>
        <begin position="152"/>
        <end position="213"/>
    </location>
</feature>
<protein>
    <submittedName>
        <fullName evidence="2">Flagellar motility protein MotE (MotC chaperone)</fullName>
    </submittedName>
</protein>
<keyword evidence="2" id="KW-0282">Flagellum</keyword>
<dbReference type="RefSeq" id="WP_307260219.1">
    <property type="nucleotide sequence ID" value="NZ_JAUSVL010000001.1"/>
</dbReference>
<evidence type="ECO:0000313" key="3">
    <source>
        <dbReference type="Proteomes" id="UP001238163"/>
    </source>
</evidence>
<accession>A0AAE3VEK1</accession>
<evidence type="ECO:0000256" key="1">
    <source>
        <dbReference type="SAM" id="Coils"/>
    </source>
</evidence>
<keyword evidence="3" id="KW-1185">Reference proteome</keyword>
<sequence>MGLDFDTLELMRQNHPAWRLLCAHYAPLVASFLHRLFVVPNARNIPQADMVEALEDELYALRERLGPDALPGTALSYLNDWAENDKGWLRKFYQTGEDEPYYDLTPATEKALSWLESLQQRSFVGTESRLLTLFELLRQMNEGSQTDPAIRIAELRRKRDDIDAEIARIEAGHLPLLDDTAIKDRFQQFLQMARELLADFREVEDNFRALDRRVRERIATWQGGKGGLLEEVMGERDAISASDQGKSFRAFWDFLMSQSKQDELKAALERVLALPAIVDMNPDARIKYVNREWLEAGGHTQRTIARLSQQLRRFLDDQAWLENRRIMDILHSIEQQALAVVETPPPQGDFMAVDDIGVSIHLPVERPLYQRARDVRLNARAVVEGDVEVDMTALYTQIAINRDELAGHIRRELQSREQVSLSEVIAAHPLRYGLSELVAYFEVTSRWKRVDVSDDVQEKVAWRGEDGVDYRATMPRVIILRN</sequence>
<organism evidence="2 3">
    <name type="scientific">Oligosphaera ethanolica</name>
    <dbReference type="NCBI Taxonomy" id="760260"/>
    <lineage>
        <taxon>Bacteria</taxon>
        <taxon>Pseudomonadati</taxon>
        <taxon>Lentisphaerota</taxon>
        <taxon>Oligosphaeria</taxon>
        <taxon>Oligosphaerales</taxon>
        <taxon>Oligosphaeraceae</taxon>
        <taxon>Oligosphaera</taxon>
    </lineage>
</organism>
<reference evidence="2" key="1">
    <citation type="submission" date="2023-07" db="EMBL/GenBank/DDBJ databases">
        <title>Genomic Encyclopedia of Type Strains, Phase IV (KMG-IV): sequencing the most valuable type-strain genomes for metagenomic binning, comparative biology and taxonomic classification.</title>
        <authorList>
            <person name="Goeker M."/>
        </authorList>
    </citation>
    <scope>NUCLEOTIDE SEQUENCE</scope>
    <source>
        <strain evidence="2">DSM 24202</strain>
    </source>
</reference>
<keyword evidence="1" id="KW-0175">Coiled coil</keyword>
<keyword evidence="2" id="KW-0969">Cilium</keyword>
<name>A0AAE3VEK1_9BACT</name>
<comment type="caution">
    <text evidence="2">The sequence shown here is derived from an EMBL/GenBank/DDBJ whole genome shotgun (WGS) entry which is preliminary data.</text>
</comment>
<proteinExistence type="predicted"/>